<organism evidence="2 3">
    <name type="scientific">Tetrahymena thermophila (strain SB210)</name>
    <dbReference type="NCBI Taxonomy" id="312017"/>
    <lineage>
        <taxon>Eukaryota</taxon>
        <taxon>Sar</taxon>
        <taxon>Alveolata</taxon>
        <taxon>Ciliophora</taxon>
        <taxon>Intramacronucleata</taxon>
        <taxon>Oligohymenophorea</taxon>
        <taxon>Hymenostomatida</taxon>
        <taxon>Tetrahymenina</taxon>
        <taxon>Tetrahymenidae</taxon>
        <taxon>Tetrahymena</taxon>
    </lineage>
</organism>
<protein>
    <submittedName>
        <fullName evidence="2">Uncharacterized protein</fullName>
    </submittedName>
</protein>
<dbReference type="RefSeq" id="XP_001027323.2">
    <property type="nucleotide sequence ID" value="XM_001027323.2"/>
</dbReference>
<evidence type="ECO:0000313" key="2">
    <source>
        <dbReference type="EMBL" id="EAS07081.2"/>
    </source>
</evidence>
<feature type="region of interest" description="Disordered" evidence="1">
    <location>
        <begin position="206"/>
        <end position="225"/>
    </location>
</feature>
<proteinExistence type="predicted"/>
<dbReference type="InParanoid" id="I7MMW2"/>
<feature type="compositionally biased region" description="Polar residues" evidence="1">
    <location>
        <begin position="211"/>
        <end position="225"/>
    </location>
</feature>
<sequence>MNINQTETYLLQQSKTQTDLIQTQENIDKQKGSNKDIQRHKINFTNTNMHNIQGIQDAESLISNDYNSPLHVHTFSSNNTNQGVLTNFANSQNTLQNPFYDKIYDSPQYKTERDQSRVRHKRNFARQDQQFSKEMQLSSPQNEQKDNLKISIFGKSSAFNNQPVTQIQTSTGQIQQNSKHYNKISSFIEQQDVTVKDLETKNIKTLRKSKSPQPQQSILQESMNKTPQSFLLKSPKLVLKKLDFAEGDDYFFFDPKAKINDLIIPQNQIESQSSSQVQMAKKTILKSFQKPVSVSESQKLKKQKSTSDFDDLQIEDNSKINVIKSDSNLEKEDKELLLVVAITIWNIQSLKTILADQNLTLKQKYLMIMKRQVI</sequence>
<evidence type="ECO:0000313" key="3">
    <source>
        <dbReference type="Proteomes" id="UP000009168"/>
    </source>
</evidence>
<dbReference type="EMBL" id="GG662247">
    <property type="protein sequence ID" value="EAS07081.2"/>
    <property type="molecule type" value="Genomic_DNA"/>
</dbReference>
<name>I7MMW2_TETTS</name>
<keyword evidence="3" id="KW-1185">Reference proteome</keyword>
<dbReference type="AlphaFoldDB" id="I7MMW2"/>
<gene>
    <name evidence="2" type="ORF">TTHERM_00681880</name>
</gene>
<dbReference type="Proteomes" id="UP000009168">
    <property type="component" value="Unassembled WGS sequence"/>
</dbReference>
<accession>I7MMW2</accession>
<evidence type="ECO:0000256" key="1">
    <source>
        <dbReference type="SAM" id="MobiDB-lite"/>
    </source>
</evidence>
<dbReference type="GeneID" id="7824730"/>
<dbReference type="KEGG" id="tet:TTHERM_00681880"/>
<reference evidence="3" key="1">
    <citation type="journal article" date="2006" name="PLoS Biol.">
        <title>Macronuclear genome sequence of the ciliate Tetrahymena thermophila, a model eukaryote.</title>
        <authorList>
            <person name="Eisen J.A."/>
            <person name="Coyne R.S."/>
            <person name="Wu M."/>
            <person name="Wu D."/>
            <person name="Thiagarajan M."/>
            <person name="Wortman J.R."/>
            <person name="Badger J.H."/>
            <person name="Ren Q."/>
            <person name="Amedeo P."/>
            <person name="Jones K.M."/>
            <person name="Tallon L.J."/>
            <person name="Delcher A.L."/>
            <person name="Salzberg S.L."/>
            <person name="Silva J.C."/>
            <person name="Haas B.J."/>
            <person name="Majoros W.H."/>
            <person name="Farzad M."/>
            <person name="Carlton J.M."/>
            <person name="Smith R.K. Jr."/>
            <person name="Garg J."/>
            <person name="Pearlman R.E."/>
            <person name="Karrer K.M."/>
            <person name="Sun L."/>
            <person name="Manning G."/>
            <person name="Elde N.C."/>
            <person name="Turkewitz A.P."/>
            <person name="Asai D.J."/>
            <person name="Wilkes D.E."/>
            <person name="Wang Y."/>
            <person name="Cai H."/>
            <person name="Collins K."/>
            <person name="Stewart B.A."/>
            <person name="Lee S.R."/>
            <person name="Wilamowska K."/>
            <person name="Weinberg Z."/>
            <person name="Ruzzo W.L."/>
            <person name="Wloga D."/>
            <person name="Gaertig J."/>
            <person name="Frankel J."/>
            <person name="Tsao C.-C."/>
            <person name="Gorovsky M.A."/>
            <person name="Keeling P.J."/>
            <person name="Waller R.F."/>
            <person name="Patron N.J."/>
            <person name="Cherry J.M."/>
            <person name="Stover N.A."/>
            <person name="Krieger C.J."/>
            <person name="del Toro C."/>
            <person name="Ryder H.F."/>
            <person name="Williamson S.C."/>
            <person name="Barbeau R.A."/>
            <person name="Hamilton E.P."/>
            <person name="Orias E."/>
        </authorList>
    </citation>
    <scope>NUCLEOTIDE SEQUENCE [LARGE SCALE GENOMIC DNA]</scope>
    <source>
        <strain evidence="3">SB210</strain>
    </source>
</reference>